<feature type="transmembrane region" description="Helical" evidence="1">
    <location>
        <begin position="121"/>
        <end position="143"/>
    </location>
</feature>
<reference evidence="3 4" key="1">
    <citation type="submission" date="2021-08" db="EMBL/GenBank/DDBJ databases">
        <title>Draft genome sequence of Spirulina subsalsa with high tolerance to salinity and hype-accumulation of phycocyanin.</title>
        <authorList>
            <person name="Pei H."/>
            <person name="Jiang L."/>
        </authorList>
    </citation>
    <scope>NUCLEOTIDE SEQUENCE [LARGE SCALE GENOMIC DNA]</scope>
    <source>
        <strain evidence="3 4">FACHB-351</strain>
    </source>
</reference>
<feature type="transmembrane region" description="Helical" evidence="1">
    <location>
        <begin position="149"/>
        <end position="169"/>
    </location>
</feature>
<dbReference type="SUPFAM" id="SSF52821">
    <property type="entry name" value="Rhodanese/Cell cycle control phosphatase"/>
    <property type="match status" value="1"/>
</dbReference>
<dbReference type="EMBL" id="JAIHOM010000018">
    <property type="protein sequence ID" value="MCW6035669.1"/>
    <property type="molecule type" value="Genomic_DNA"/>
</dbReference>
<dbReference type="Pfam" id="PF11127">
    <property type="entry name" value="YgaP-like_TM"/>
    <property type="match status" value="1"/>
</dbReference>
<dbReference type="InterPro" id="IPR036873">
    <property type="entry name" value="Rhodanese-like_dom_sf"/>
</dbReference>
<evidence type="ECO:0000313" key="3">
    <source>
        <dbReference type="EMBL" id="MCW6035669.1"/>
    </source>
</evidence>
<name>A0ABT3L2D6_9CYAN</name>
<feature type="domain" description="Rhodanese" evidence="2">
    <location>
        <begin position="21"/>
        <end position="109"/>
    </location>
</feature>
<dbReference type="PANTHER" id="PTHR43031:SF1">
    <property type="entry name" value="PYRIDINE NUCLEOTIDE-DISULPHIDE OXIDOREDUCTASE"/>
    <property type="match status" value="1"/>
</dbReference>
<dbReference type="RefSeq" id="WP_265263378.1">
    <property type="nucleotide sequence ID" value="NZ_JAIHOM010000018.1"/>
</dbReference>
<organism evidence="3 4">
    <name type="scientific">Spirulina subsalsa FACHB-351</name>
    <dbReference type="NCBI Taxonomy" id="234711"/>
    <lineage>
        <taxon>Bacteria</taxon>
        <taxon>Bacillati</taxon>
        <taxon>Cyanobacteriota</taxon>
        <taxon>Cyanophyceae</taxon>
        <taxon>Spirulinales</taxon>
        <taxon>Spirulinaceae</taxon>
        <taxon>Spirulina</taxon>
    </lineage>
</organism>
<dbReference type="Proteomes" id="UP001526426">
    <property type="component" value="Unassembled WGS sequence"/>
</dbReference>
<keyword evidence="1" id="KW-0812">Transmembrane</keyword>
<dbReference type="PANTHER" id="PTHR43031">
    <property type="entry name" value="FAD-DEPENDENT OXIDOREDUCTASE"/>
    <property type="match status" value="1"/>
</dbReference>
<dbReference type="InterPro" id="IPR021309">
    <property type="entry name" value="YgaP-like_TM"/>
</dbReference>
<dbReference type="InterPro" id="IPR001763">
    <property type="entry name" value="Rhodanese-like_dom"/>
</dbReference>
<evidence type="ECO:0000259" key="2">
    <source>
        <dbReference type="PROSITE" id="PS50206"/>
    </source>
</evidence>
<sequence length="177" mass="19435">MTNVQNRLKNLDPATLYAALEQDKVYLIDVREPSEFAGERIHGATRVSLSSFEADRIPQDAQKQLVLYCQHGNRSSQAAQKLFMAGFEKVSHLEGGLNNWKQQGYPTFVNKKAPISIMRQVQIIAGSLMLTGTILGAFVSPWFLLLSGFVGAGLTFAGVTGTCAMARILSKLPYNQV</sequence>
<keyword evidence="1" id="KW-0472">Membrane</keyword>
<comment type="caution">
    <text evidence="3">The sequence shown here is derived from an EMBL/GenBank/DDBJ whole genome shotgun (WGS) entry which is preliminary data.</text>
</comment>
<dbReference type="Gene3D" id="6.10.140.1340">
    <property type="match status" value="1"/>
</dbReference>
<evidence type="ECO:0000256" key="1">
    <source>
        <dbReference type="SAM" id="Phobius"/>
    </source>
</evidence>
<keyword evidence="1" id="KW-1133">Transmembrane helix</keyword>
<dbReference type="PROSITE" id="PS50206">
    <property type="entry name" value="RHODANESE_3"/>
    <property type="match status" value="1"/>
</dbReference>
<dbReference type="SMART" id="SM00450">
    <property type="entry name" value="RHOD"/>
    <property type="match status" value="1"/>
</dbReference>
<dbReference type="Gene3D" id="3.40.250.10">
    <property type="entry name" value="Rhodanese-like domain"/>
    <property type="match status" value="1"/>
</dbReference>
<protein>
    <submittedName>
        <fullName evidence="3">Rhodanese-like domain-containing protein</fullName>
    </submittedName>
</protein>
<proteinExistence type="predicted"/>
<dbReference type="CDD" id="cd00158">
    <property type="entry name" value="RHOD"/>
    <property type="match status" value="1"/>
</dbReference>
<gene>
    <name evidence="3" type="ORF">K4A83_05195</name>
</gene>
<evidence type="ECO:0000313" key="4">
    <source>
        <dbReference type="Proteomes" id="UP001526426"/>
    </source>
</evidence>
<dbReference type="Pfam" id="PF00581">
    <property type="entry name" value="Rhodanese"/>
    <property type="match status" value="1"/>
</dbReference>
<accession>A0ABT3L2D6</accession>
<keyword evidence="4" id="KW-1185">Reference proteome</keyword>
<dbReference type="InterPro" id="IPR050229">
    <property type="entry name" value="GlpE_sulfurtransferase"/>
</dbReference>